<organism evidence="1 2">
    <name type="scientific">Micromonospora zhanjiangensis</name>
    <dbReference type="NCBI Taxonomy" id="1522057"/>
    <lineage>
        <taxon>Bacteria</taxon>
        <taxon>Bacillati</taxon>
        <taxon>Actinomycetota</taxon>
        <taxon>Actinomycetes</taxon>
        <taxon>Micromonosporales</taxon>
        <taxon>Micromonosporaceae</taxon>
        <taxon>Micromonospora</taxon>
    </lineage>
</organism>
<reference evidence="2" key="1">
    <citation type="journal article" date="2019" name="Int. J. Syst. Evol. Microbiol.">
        <title>The Global Catalogue of Microorganisms (GCM) 10K type strain sequencing project: providing services to taxonomists for standard genome sequencing and annotation.</title>
        <authorList>
            <consortium name="The Broad Institute Genomics Platform"/>
            <consortium name="The Broad Institute Genome Sequencing Center for Infectious Disease"/>
            <person name="Wu L."/>
            <person name="Ma J."/>
        </authorList>
    </citation>
    <scope>NUCLEOTIDE SEQUENCE [LARGE SCALE GENOMIC DNA]</scope>
    <source>
        <strain evidence="2">2902at01</strain>
    </source>
</reference>
<dbReference type="InterPro" id="IPR029069">
    <property type="entry name" value="HotDog_dom_sf"/>
</dbReference>
<evidence type="ECO:0000313" key="1">
    <source>
        <dbReference type="EMBL" id="MFC4106974.1"/>
    </source>
</evidence>
<sequence length="220" mass="22707">MIVEARFNGPPNSGNGGYAAGIFAAAPPAGTGPAEVTLRRPPPLATPLTVVAGADTTEVRDPDGELVAEVRRVEPFDATVPTVPRATAVEASADYPGFVDHPFPTCYVCGPEHPDGLRIFPGRLPDGRTAAPFRAPADVTRETVWAALDCPGGWAVLGAGRPYVLGRIAAVVEAVPAPGDECVVTGRLLGTDGRKALAHSTLYGADGSRLGHARATWIAV</sequence>
<proteinExistence type="predicted"/>
<keyword evidence="2" id="KW-1185">Reference proteome</keyword>
<name>A0ABV8KLI5_9ACTN</name>
<dbReference type="RefSeq" id="WP_377545383.1">
    <property type="nucleotide sequence ID" value="NZ_JBHSBN010000007.1"/>
</dbReference>
<dbReference type="EMBL" id="JBHSBN010000007">
    <property type="protein sequence ID" value="MFC4106974.1"/>
    <property type="molecule type" value="Genomic_DNA"/>
</dbReference>
<evidence type="ECO:0000313" key="2">
    <source>
        <dbReference type="Proteomes" id="UP001595868"/>
    </source>
</evidence>
<dbReference type="Gene3D" id="3.10.129.10">
    <property type="entry name" value="Hotdog Thioesterase"/>
    <property type="match status" value="1"/>
</dbReference>
<gene>
    <name evidence="1" type="ORF">ACFOX0_13695</name>
</gene>
<dbReference type="Proteomes" id="UP001595868">
    <property type="component" value="Unassembled WGS sequence"/>
</dbReference>
<accession>A0ABV8KLI5</accession>
<protein>
    <submittedName>
        <fullName evidence="1">Uncharacterized protein</fullName>
    </submittedName>
</protein>
<dbReference type="SUPFAM" id="SSF54637">
    <property type="entry name" value="Thioesterase/thiol ester dehydrase-isomerase"/>
    <property type="match status" value="1"/>
</dbReference>
<comment type="caution">
    <text evidence="1">The sequence shown here is derived from an EMBL/GenBank/DDBJ whole genome shotgun (WGS) entry which is preliminary data.</text>
</comment>